<dbReference type="GO" id="GO:1902600">
    <property type="term" value="P:proton transmembrane transport"/>
    <property type="evidence" value="ECO:0007669"/>
    <property type="project" value="InterPro"/>
</dbReference>
<feature type="transmembrane region" description="Helical" evidence="7">
    <location>
        <begin position="375"/>
        <end position="394"/>
    </location>
</feature>
<evidence type="ECO:0000313" key="9">
    <source>
        <dbReference type="Proteomes" id="UP000515158"/>
    </source>
</evidence>
<feature type="region of interest" description="Disordered" evidence="6">
    <location>
        <begin position="1"/>
        <end position="39"/>
    </location>
</feature>
<proteinExistence type="inferred from homology"/>
<dbReference type="PANTHER" id="PTHR31102:SF1">
    <property type="entry name" value="CATION_H+ EXCHANGER DOMAIN-CONTAINING PROTEIN"/>
    <property type="match status" value="1"/>
</dbReference>
<dbReference type="InterPro" id="IPR051843">
    <property type="entry name" value="CPA1_transporter"/>
</dbReference>
<dbReference type="AlphaFoldDB" id="A0A6P9A122"/>
<feature type="transmembrane region" description="Helical" evidence="7">
    <location>
        <begin position="81"/>
        <end position="100"/>
    </location>
</feature>
<dbReference type="KEGG" id="tpal:117651496"/>
<gene>
    <name evidence="10 11" type="primary">LOC117651496</name>
</gene>
<feature type="compositionally biased region" description="Basic and acidic residues" evidence="6">
    <location>
        <begin position="25"/>
        <end position="39"/>
    </location>
</feature>
<accession>A0A6P9A122</accession>
<feature type="compositionally biased region" description="Basic and acidic residues" evidence="6">
    <location>
        <begin position="1"/>
        <end position="14"/>
    </location>
</feature>
<evidence type="ECO:0000313" key="11">
    <source>
        <dbReference type="RefSeq" id="XP_034251423.1"/>
    </source>
</evidence>
<evidence type="ECO:0000256" key="3">
    <source>
        <dbReference type="ARBA" id="ARBA00022692"/>
    </source>
</evidence>
<dbReference type="GO" id="GO:0016020">
    <property type="term" value="C:membrane"/>
    <property type="evidence" value="ECO:0007669"/>
    <property type="project" value="UniProtKB-SubCell"/>
</dbReference>
<dbReference type="OrthoDB" id="423807at2759"/>
<dbReference type="Proteomes" id="UP000515158">
    <property type="component" value="Unplaced"/>
</dbReference>
<dbReference type="RefSeq" id="XP_034251422.1">
    <property type="nucleotide sequence ID" value="XM_034395531.1"/>
</dbReference>
<organism evidence="11">
    <name type="scientific">Thrips palmi</name>
    <name type="common">Melon thrips</name>
    <dbReference type="NCBI Taxonomy" id="161013"/>
    <lineage>
        <taxon>Eukaryota</taxon>
        <taxon>Metazoa</taxon>
        <taxon>Ecdysozoa</taxon>
        <taxon>Arthropoda</taxon>
        <taxon>Hexapoda</taxon>
        <taxon>Insecta</taxon>
        <taxon>Pterygota</taxon>
        <taxon>Neoptera</taxon>
        <taxon>Paraneoptera</taxon>
        <taxon>Thysanoptera</taxon>
        <taxon>Terebrantia</taxon>
        <taxon>Thripoidea</taxon>
        <taxon>Thripidae</taxon>
        <taxon>Thrips</taxon>
    </lineage>
</organism>
<sequence>MNEQSDKHADRVDLDLSNTSQLLPAEERQNEGRLTNEETTDAKCKNCDNKAVGRMGKIMAGVSPTTMCPSMTKLHFFATRVEIYAMLGALLYVLISFSWAETVRDPILQLAGLFVLAQIFGILVEFVHLPPLLGMLMAGIFLRYMNYFHAEGTFLKLTSTIRACAMTMILLRAGLGLDPSALCRLSTVVLRLAIIPCTLEAIAIAVASHYFLNFPWLWGFLLGCVLGAVSPAVVVPSLLWLKSEGYGENKGISTLVTAGTLLDNIFAITVFGIFLSVIFSQGSIAATVMQGPLEVLIGITWGVLMGVISIYIPHSEDKSVILSRTIMVGASGLLAVLGSQLVGYPGAGPLGCIVGAFVAGCGWRAFSPVSTYEPVLLYLSESWLFLQPFLFGLIGTEINLSAISGANTGLGVAVMITGVLVRLIACCVSVMGCGLTFKETLFVSLSWLPKATVQAAIGPVALDLARSDQLDVDGRIQLAEQVLTVAVLSILLTAPLGAIGILGAGPRLLNKSTTNHILEGELEVAERNNDMI</sequence>
<dbReference type="Gene3D" id="1.20.1530.20">
    <property type="match status" value="1"/>
</dbReference>
<feature type="transmembrane region" description="Helical" evidence="7">
    <location>
        <begin position="160"/>
        <end position="177"/>
    </location>
</feature>
<keyword evidence="3 7" id="KW-0812">Transmembrane</keyword>
<evidence type="ECO:0000256" key="6">
    <source>
        <dbReference type="SAM" id="MobiDB-lite"/>
    </source>
</evidence>
<feature type="domain" description="Cation/H+ exchanger transmembrane" evidence="8">
    <location>
        <begin position="116"/>
        <end position="496"/>
    </location>
</feature>
<evidence type="ECO:0000259" key="8">
    <source>
        <dbReference type="Pfam" id="PF00999"/>
    </source>
</evidence>
<dbReference type="InterPro" id="IPR006153">
    <property type="entry name" value="Cation/H_exchanger_TM"/>
</dbReference>
<keyword evidence="5 7" id="KW-0472">Membrane</keyword>
<keyword evidence="4 7" id="KW-1133">Transmembrane helix</keyword>
<dbReference type="PANTHER" id="PTHR31102">
    <property type="match status" value="1"/>
</dbReference>
<evidence type="ECO:0000256" key="5">
    <source>
        <dbReference type="ARBA" id="ARBA00023136"/>
    </source>
</evidence>
<comment type="subcellular location">
    <subcellularLocation>
        <location evidence="1">Membrane</location>
        <topology evidence="1">Multi-pass membrane protein</topology>
    </subcellularLocation>
</comment>
<reference evidence="10 11" key="1">
    <citation type="submission" date="2025-04" db="UniProtKB">
        <authorList>
            <consortium name="RefSeq"/>
        </authorList>
    </citation>
    <scope>IDENTIFICATION</scope>
    <source>
        <tissue evidence="10 11">Total insect</tissue>
    </source>
</reference>
<feature type="transmembrane region" description="Helical" evidence="7">
    <location>
        <begin position="217"/>
        <end position="241"/>
    </location>
</feature>
<evidence type="ECO:0000256" key="4">
    <source>
        <dbReference type="ARBA" id="ARBA00022989"/>
    </source>
</evidence>
<evidence type="ECO:0000256" key="2">
    <source>
        <dbReference type="ARBA" id="ARBA00007367"/>
    </source>
</evidence>
<feature type="transmembrane region" description="Helical" evidence="7">
    <location>
        <begin position="414"/>
        <end position="435"/>
    </location>
</feature>
<evidence type="ECO:0000313" key="10">
    <source>
        <dbReference type="RefSeq" id="XP_034251422.1"/>
    </source>
</evidence>
<comment type="similarity">
    <text evidence="2">Belongs to the monovalent cation:proton antiporter 1 (CPA1) transporter (TC 2.A.36) family.</text>
</comment>
<feature type="transmembrane region" description="Helical" evidence="7">
    <location>
        <begin position="253"/>
        <end position="279"/>
    </location>
</feature>
<name>A0A6P9A122_THRPL</name>
<keyword evidence="9" id="KW-1185">Reference proteome</keyword>
<evidence type="ECO:0000256" key="7">
    <source>
        <dbReference type="SAM" id="Phobius"/>
    </source>
</evidence>
<feature type="transmembrane region" description="Helical" evidence="7">
    <location>
        <begin position="442"/>
        <end position="462"/>
    </location>
</feature>
<feature type="transmembrane region" description="Helical" evidence="7">
    <location>
        <begin position="482"/>
        <end position="504"/>
    </location>
</feature>
<evidence type="ECO:0000256" key="1">
    <source>
        <dbReference type="ARBA" id="ARBA00004141"/>
    </source>
</evidence>
<dbReference type="GO" id="GO:0015297">
    <property type="term" value="F:antiporter activity"/>
    <property type="evidence" value="ECO:0007669"/>
    <property type="project" value="InterPro"/>
</dbReference>
<dbReference type="GeneID" id="117651496"/>
<feature type="transmembrane region" description="Helical" evidence="7">
    <location>
        <begin position="291"/>
        <end position="312"/>
    </location>
</feature>
<dbReference type="Pfam" id="PF00999">
    <property type="entry name" value="Na_H_Exchanger"/>
    <property type="match status" value="1"/>
</dbReference>
<dbReference type="InterPro" id="IPR038770">
    <property type="entry name" value="Na+/solute_symporter_sf"/>
</dbReference>
<feature type="transmembrane region" description="Helical" evidence="7">
    <location>
        <begin position="344"/>
        <end position="363"/>
    </location>
</feature>
<protein>
    <submittedName>
        <fullName evidence="10 11">Sodium/hydrogen exchanger 9B1-like</fullName>
    </submittedName>
</protein>
<dbReference type="RefSeq" id="XP_034251423.1">
    <property type="nucleotide sequence ID" value="XM_034395532.1"/>
</dbReference>
<feature type="transmembrane region" description="Helical" evidence="7">
    <location>
        <begin position="189"/>
        <end position="211"/>
    </location>
</feature>